<dbReference type="RefSeq" id="WP_304414825.1">
    <property type="nucleotide sequence ID" value="NZ_OY569118.1"/>
</dbReference>
<accession>A0AA48RJF6</accession>
<dbReference type="AlphaFoldDB" id="A0AA48RJF6"/>
<evidence type="ECO:0000313" key="1">
    <source>
        <dbReference type="EMBL" id="CAJ1004556.1"/>
    </source>
</evidence>
<dbReference type="Gene3D" id="3.40.50.300">
    <property type="entry name" value="P-loop containing nucleotide triphosphate hydrolases"/>
    <property type="match status" value="1"/>
</dbReference>
<keyword evidence="2" id="KW-1185">Reference proteome</keyword>
<dbReference type="InterPro" id="IPR027417">
    <property type="entry name" value="P-loop_NTPase"/>
</dbReference>
<name>A0AA48RJF6_9BACL</name>
<dbReference type="EMBL" id="OY569118">
    <property type="protein sequence ID" value="CAJ1004556.1"/>
    <property type="molecule type" value="Genomic_DNA"/>
</dbReference>
<dbReference type="Proteomes" id="UP001189619">
    <property type="component" value="Chromosome"/>
</dbReference>
<evidence type="ECO:0000313" key="2">
    <source>
        <dbReference type="Proteomes" id="UP001189619"/>
    </source>
</evidence>
<organism evidence="1 2">
    <name type="scientific">Brevibacillus aydinogluensis</name>
    <dbReference type="NCBI Taxonomy" id="927786"/>
    <lineage>
        <taxon>Bacteria</taxon>
        <taxon>Bacillati</taxon>
        <taxon>Bacillota</taxon>
        <taxon>Bacilli</taxon>
        <taxon>Bacillales</taxon>
        <taxon>Paenibacillaceae</taxon>
        <taxon>Brevibacillus</taxon>
    </lineage>
</organism>
<protein>
    <submittedName>
        <fullName evidence="1">O-methyltransferase</fullName>
    </submittedName>
</protein>
<gene>
    <name evidence="1" type="ORF">BSPP4475_19980</name>
</gene>
<proteinExistence type="predicted"/>
<sequence length="290" mass="33139">MFQQVNRFVTQFRELEKREYARSREEERLWQSLKDKLSASLTEEQPAAVRRCIAVTGLYAQAGASFLAANASFLLAGSGVSVTLCELPGTASYYYFALDCERRAHHRFKNSSASVLLMQSNHLRILVDTPLSNESLTPTDTADWLLRMTKESATVVIDLSSRWKEEQAVRVMDLADEIWVVFDSDLARFTRLFLTEETPSWWEKHGEKIRLIANKWNEYLSRSAIMKKVEGTISLWNSERFAPGIDAVIPLIDSEKTAAAQAKASLLLELYTEEEHRFLPLLHSEKGRML</sequence>
<reference evidence="1" key="1">
    <citation type="submission" date="2023-07" db="EMBL/GenBank/DDBJ databases">
        <authorList>
            <person name="Ivanov I."/>
            <person name="Teneva D."/>
            <person name="Stoikov I."/>
        </authorList>
    </citation>
    <scope>NUCLEOTIDE SEQUENCE</scope>
    <source>
        <strain evidence="1">4475</strain>
    </source>
</reference>
<dbReference type="SUPFAM" id="SSF52540">
    <property type="entry name" value="P-loop containing nucleoside triphosphate hydrolases"/>
    <property type="match status" value="1"/>
</dbReference>
<dbReference type="KEGG" id="bayd:BSPP4475_19980"/>